<evidence type="ECO:0000313" key="4">
    <source>
        <dbReference type="EMBL" id="CAD7462044.1"/>
    </source>
</evidence>
<dbReference type="Gene3D" id="3.30.710.10">
    <property type="entry name" value="Potassium Channel Kv1.1, Chain A"/>
    <property type="match status" value="1"/>
</dbReference>
<dbReference type="GO" id="GO:0006357">
    <property type="term" value="P:regulation of transcription by RNA polymerase II"/>
    <property type="evidence" value="ECO:0007669"/>
    <property type="project" value="TreeGrafter"/>
</dbReference>
<dbReference type="SUPFAM" id="SSF54695">
    <property type="entry name" value="POZ domain"/>
    <property type="match status" value="1"/>
</dbReference>
<dbReference type="InterPro" id="IPR000210">
    <property type="entry name" value="BTB/POZ_dom"/>
</dbReference>
<dbReference type="PROSITE" id="PS50097">
    <property type="entry name" value="BTB"/>
    <property type="match status" value="1"/>
</dbReference>
<comment type="subcellular location">
    <subcellularLocation>
        <location evidence="1">Nucleus</location>
    </subcellularLocation>
</comment>
<feature type="domain" description="BTB" evidence="3">
    <location>
        <begin position="222"/>
        <end position="278"/>
    </location>
</feature>
<name>A0A7R9IP83_9NEOP</name>
<organism evidence="4">
    <name type="scientific">Timema tahoe</name>
    <dbReference type="NCBI Taxonomy" id="61484"/>
    <lineage>
        <taxon>Eukaryota</taxon>
        <taxon>Metazoa</taxon>
        <taxon>Ecdysozoa</taxon>
        <taxon>Arthropoda</taxon>
        <taxon>Hexapoda</taxon>
        <taxon>Insecta</taxon>
        <taxon>Pterygota</taxon>
        <taxon>Neoptera</taxon>
        <taxon>Polyneoptera</taxon>
        <taxon>Phasmatodea</taxon>
        <taxon>Timematodea</taxon>
        <taxon>Timematoidea</taxon>
        <taxon>Timematidae</taxon>
        <taxon>Timema</taxon>
    </lineage>
</organism>
<dbReference type="InterPro" id="IPR051095">
    <property type="entry name" value="Dros_DevTransReg"/>
</dbReference>
<evidence type="ECO:0000256" key="2">
    <source>
        <dbReference type="ARBA" id="ARBA00023242"/>
    </source>
</evidence>
<dbReference type="Pfam" id="PF00651">
    <property type="entry name" value="BTB"/>
    <property type="match status" value="1"/>
</dbReference>
<reference evidence="4" key="1">
    <citation type="submission" date="2020-11" db="EMBL/GenBank/DDBJ databases">
        <authorList>
            <person name="Tran Van P."/>
        </authorList>
    </citation>
    <scope>NUCLEOTIDE SEQUENCE</scope>
</reference>
<evidence type="ECO:0000256" key="1">
    <source>
        <dbReference type="ARBA" id="ARBA00004123"/>
    </source>
</evidence>
<dbReference type="InterPro" id="IPR011333">
    <property type="entry name" value="SKP1/BTB/POZ_sf"/>
</dbReference>
<sequence length="345" mass="38911">MRLSQITGFPSRSDCPYTLVPEQFVAVVHQIKRYPSSSDMSRDDPSDSEMTRVPPTLLVHWFLRGQGAGRKCIMSRAGAFSEQVQAVSPHGRTRLYIQFFWRPATDLASLVWLELGKFVGGEGRASIWPVPLNSRHTYTRRKRERERGIKVVRQLLKPIQVLVEACSSCRFVFREDGSQMKGRCNVVRGTMADAQHFCLRWNNYQSSITSAFENLRDDEDFVDVTLACDGRSLKAHRVVLSACSPYFRELLKTMNTVVNTILFDIRDTLIHPESVLSLCIKGTFRALLHKAWMVGEPAPPPHTGAIAVITHSAILDGTTQQTRNRVCDGVTLTRGWTGSNPGRLY</sequence>
<keyword evidence="2" id="KW-0539">Nucleus</keyword>
<gene>
    <name evidence="4" type="ORF">TTEB3V08_LOCUS9944</name>
</gene>
<dbReference type="PANTHER" id="PTHR23110:SF99">
    <property type="entry name" value="BROAD-COMPLEX CORE PROTEIN ISOFORM 6"/>
    <property type="match status" value="1"/>
</dbReference>
<dbReference type="PANTHER" id="PTHR23110">
    <property type="entry name" value="BTB DOMAIN TRANSCRIPTION FACTOR"/>
    <property type="match status" value="1"/>
</dbReference>
<proteinExistence type="predicted"/>
<evidence type="ECO:0000259" key="3">
    <source>
        <dbReference type="PROSITE" id="PS50097"/>
    </source>
</evidence>
<protein>
    <recommendedName>
        <fullName evidence="3">BTB domain-containing protein</fullName>
    </recommendedName>
</protein>
<accession>A0A7R9IP83</accession>
<dbReference type="AlphaFoldDB" id="A0A7R9IP83"/>
<dbReference type="GO" id="GO:0005634">
    <property type="term" value="C:nucleus"/>
    <property type="evidence" value="ECO:0007669"/>
    <property type="project" value="UniProtKB-SubCell"/>
</dbReference>
<dbReference type="EMBL" id="OE005556">
    <property type="protein sequence ID" value="CAD7462044.1"/>
    <property type="molecule type" value="Genomic_DNA"/>
</dbReference>